<reference evidence="3" key="1">
    <citation type="journal article" date="2019" name="Int. J. Syst. Evol. Microbiol.">
        <title>The Global Catalogue of Microorganisms (GCM) 10K type strain sequencing project: providing services to taxonomists for standard genome sequencing and annotation.</title>
        <authorList>
            <consortium name="The Broad Institute Genomics Platform"/>
            <consortium name="The Broad Institute Genome Sequencing Center for Infectious Disease"/>
            <person name="Wu L."/>
            <person name="Ma J."/>
        </authorList>
    </citation>
    <scope>NUCLEOTIDE SEQUENCE [LARGE SCALE GENOMIC DNA]</scope>
    <source>
        <strain evidence="3">JCM 3272</strain>
    </source>
</reference>
<evidence type="ECO:0000313" key="2">
    <source>
        <dbReference type="EMBL" id="GAA2382687.1"/>
    </source>
</evidence>
<dbReference type="Proteomes" id="UP001501444">
    <property type="component" value="Unassembled WGS sequence"/>
</dbReference>
<sequence>MSTDDLPAAAPAHAPDFDGADFGRIDDHIGDELTDDALDFDDVEAAELGLARDISL</sequence>
<evidence type="ECO:0000256" key="1">
    <source>
        <dbReference type="SAM" id="MobiDB-lite"/>
    </source>
</evidence>
<evidence type="ECO:0000313" key="3">
    <source>
        <dbReference type="Proteomes" id="UP001501444"/>
    </source>
</evidence>
<dbReference type="RefSeq" id="WP_344618925.1">
    <property type="nucleotide sequence ID" value="NZ_BAAARV010000093.1"/>
</dbReference>
<protein>
    <submittedName>
        <fullName evidence="2">Uncharacterized protein</fullName>
    </submittedName>
</protein>
<comment type="caution">
    <text evidence="2">The sequence shown here is derived from an EMBL/GenBank/DDBJ whole genome shotgun (WGS) entry which is preliminary data.</text>
</comment>
<organism evidence="2 3">
    <name type="scientific">Dactylosporangium salmoneum</name>
    <dbReference type="NCBI Taxonomy" id="53361"/>
    <lineage>
        <taxon>Bacteria</taxon>
        <taxon>Bacillati</taxon>
        <taxon>Actinomycetota</taxon>
        <taxon>Actinomycetes</taxon>
        <taxon>Micromonosporales</taxon>
        <taxon>Micromonosporaceae</taxon>
        <taxon>Dactylosporangium</taxon>
    </lineage>
</organism>
<feature type="region of interest" description="Disordered" evidence="1">
    <location>
        <begin position="1"/>
        <end position="21"/>
    </location>
</feature>
<name>A0ABP5UMI4_9ACTN</name>
<dbReference type="EMBL" id="BAAARV010000093">
    <property type="protein sequence ID" value="GAA2382687.1"/>
    <property type="molecule type" value="Genomic_DNA"/>
</dbReference>
<feature type="compositionally biased region" description="Low complexity" evidence="1">
    <location>
        <begin position="1"/>
        <end position="14"/>
    </location>
</feature>
<keyword evidence="3" id="KW-1185">Reference proteome</keyword>
<proteinExistence type="predicted"/>
<accession>A0ABP5UMI4</accession>
<gene>
    <name evidence="2" type="ORF">GCM10010170_091080</name>
</gene>